<reference evidence="2" key="1">
    <citation type="submission" date="2020-10" db="EMBL/GenBank/DDBJ databases">
        <title>Sequencing the genomes of 1000 actinobacteria strains.</title>
        <authorList>
            <person name="Klenk H.-P."/>
        </authorList>
    </citation>
    <scope>NUCLEOTIDE SEQUENCE</scope>
    <source>
        <strain evidence="2">DSM 45354</strain>
    </source>
</reference>
<comment type="caution">
    <text evidence="2">The sequence shown here is derived from an EMBL/GenBank/DDBJ whole genome shotgun (WGS) entry which is preliminary data.</text>
</comment>
<dbReference type="AlphaFoldDB" id="A0A927MQH8"/>
<dbReference type="RefSeq" id="WP_192749278.1">
    <property type="nucleotide sequence ID" value="NZ_BAABJL010000089.1"/>
</dbReference>
<proteinExistence type="predicted"/>
<dbReference type="EMBL" id="JADBEM010000001">
    <property type="protein sequence ID" value="MBE1604824.1"/>
    <property type="molecule type" value="Genomic_DNA"/>
</dbReference>
<protein>
    <submittedName>
        <fullName evidence="2">Uncharacterized protein</fullName>
    </submittedName>
</protein>
<sequence length="272" mass="27965">MNVHTDSALRALDATTATLSAGEQERARATLERIVATTPSTPAAQPAAPTPARGSRRRLILLPMAALTLALAWMVIPALGGDNPAYASWTATPASVTSVELSAVAAACRDKLRGSSIDLDRARLVLSERRGDHVALLYRTEDPDMSGACLARNPRGSTDVDDVDDGVGGSTGPALKAPATGYTQGAISQFDGASITDGAVGAAVTGITIHAGTLTVNASVQNGRYVAWWPGPAFPSGYVQPSGKGGPEPILTYDLTLTDGTVIHNAQPTLPS</sequence>
<keyword evidence="1" id="KW-0812">Transmembrane</keyword>
<dbReference type="Proteomes" id="UP000638648">
    <property type="component" value="Unassembled WGS sequence"/>
</dbReference>
<evidence type="ECO:0000313" key="3">
    <source>
        <dbReference type="Proteomes" id="UP000638648"/>
    </source>
</evidence>
<organism evidence="2 3">
    <name type="scientific">Actinopolymorpha pittospori</name>
    <dbReference type="NCBI Taxonomy" id="648752"/>
    <lineage>
        <taxon>Bacteria</taxon>
        <taxon>Bacillati</taxon>
        <taxon>Actinomycetota</taxon>
        <taxon>Actinomycetes</taxon>
        <taxon>Propionibacteriales</taxon>
        <taxon>Actinopolymorphaceae</taxon>
        <taxon>Actinopolymorpha</taxon>
    </lineage>
</organism>
<accession>A0A927MQH8</accession>
<feature type="transmembrane region" description="Helical" evidence="1">
    <location>
        <begin position="59"/>
        <end position="80"/>
    </location>
</feature>
<name>A0A927MQH8_9ACTN</name>
<keyword evidence="1" id="KW-1133">Transmembrane helix</keyword>
<gene>
    <name evidence="2" type="ORF">HEB94_001672</name>
</gene>
<keyword evidence="3" id="KW-1185">Reference proteome</keyword>
<keyword evidence="1" id="KW-0472">Membrane</keyword>
<evidence type="ECO:0000256" key="1">
    <source>
        <dbReference type="SAM" id="Phobius"/>
    </source>
</evidence>
<evidence type="ECO:0000313" key="2">
    <source>
        <dbReference type="EMBL" id="MBE1604824.1"/>
    </source>
</evidence>